<keyword evidence="4" id="KW-0808">Transferase</keyword>
<dbReference type="Pfam" id="PF02518">
    <property type="entry name" value="HATPase_c"/>
    <property type="match status" value="1"/>
</dbReference>
<dbReference type="Pfam" id="PF00512">
    <property type="entry name" value="HisKA"/>
    <property type="match status" value="1"/>
</dbReference>
<organism evidence="10 11">
    <name type="scientific">Banduia mediterranea</name>
    <dbReference type="NCBI Taxonomy" id="3075609"/>
    <lineage>
        <taxon>Bacteria</taxon>
        <taxon>Pseudomonadati</taxon>
        <taxon>Pseudomonadota</taxon>
        <taxon>Gammaproteobacteria</taxon>
        <taxon>Nevskiales</taxon>
        <taxon>Algiphilaceae</taxon>
        <taxon>Banduia</taxon>
    </lineage>
</organism>
<feature type="domain" description="Response regulatory" evidence="9">
    <location>
        <begin position="488"/>
        <end position="603"/>
    </location>
</feature>
<evidence type="ECO:0000259" key="8">
    <source>
        <dbReference type="PROSITE" id="PS50109"/>
    </source>
</evidence>
<dbReference type="InterPro" id="IPR001789">
    <property type="entry name" value="Sig_transdc_resp-reg_receiver"/>
</dbReference>
<keyword evidence="10" id="KW-0067">ATP-binding</keyword>
<protein>
    <recommendedName>
        <fullName evidence="2">histidine kinase</fullName>
        <ecNumber evidence="2">2.7.13.3</ecNumber>
    </recommendedName>
</protein>
<dbReference type="PROSITE" id="PS50109">
    <property type="entry name" value="HIS_KIN"/>
    <property type="match status" value="1"/>
</dbReference>
<keyword evidence="11" id="KW-1185">Reference proteome</keyword>
<reference evidence="10 11" key="1">
    <citation type="submission" date="2023-09" db="EMBL/GenBank/DDBJ databases">
        <authorList>
            <person name="Rey-Velasco X."/>
        </authorList>
    </citation>
    <scope>NUCLEOTIDE SEQUENCE [LARGE SCALE GENOMIC DNA]</scope>
    <source>
        <strain evidence="10 11">W345</strain>
    </source>
</reference>
<dbReference type="CDD" id="cd16922">
    <property type="entry name" value="HATPase_EvgS-ArcB-TorS-like"/>
    <property type="match status" value="1"/>
</dbReference>
<evidence type="ECO:0000256" key="3">
    <source>
        <dbReference type="ARBA" id="ARBA00022553"/>
    </source>
</evidence>
<dbReference type="CDD" id="cd00082">
    <property type="entry name" value="HisKA"/>
    <property type="match status" value="1"/>
</dbReference>
<accession>A0ABU2WIQ1</accession>
<dbReference type="EC" id="2.7.13.3" evidence="2"/>
<feature type="modified residue" description="4-aspartylphosphate" evidence="6">
    <location>
        <position position="537"/>
    </location>
</feature>
<dbReference type="RefSeq" id="WP_311365137.1">
    <property type="nucleotide sequence ID" value="NZ_JAVRIC010000013.1"/>
</dbReference>
<name>A0ABU2WIQ1_9GAMM</name>
<evidence type="ECO:0000259" key="9">
    <source>
        <dbReference type="PROSITE" id="PS50110"/>
    </source>
</evidence>
<keyword evidence="3 6" id="KW-0597">Phosphoprotein</keyword>
<comment type="catalytic activity">
    <reaction evidence="1">
        <text>ATP + protein L-histidine = ADP + protein N-phospho-L-histidine.</text>
        <dbReference type="EC" id="2.7.13.3"/>
    </reaction>
</comment>
<keyword evidence="7" id="KW-1133">Transmembrane helix</keyword>
<proteinExistence type="predicted"/>
<dbReference type="CDD" id="cd17546">
    <property type="entry name" value="REC_hyHK_CKI1_RcsC-like"/>
    <property type="match status" value="1"/>
</dbReference>
<dbReference type="Gene3D" id="1.10.287.130">
    <property type="match status" value="1"/>
</dbReference>
<gene>
    <name evidence="10" type="ORF">RM530_10265</name>
</gene>
<evidence type="ECO:0000256" key="4">
    <source>
        <dbReference type="ARBA" id="ARBA00022679"/>
    </source>
</evidence>
<dbReference type="InterPro" id="IPR036097">
    <property type="entry name" value="HisK_dim/P_sf"/>
</dbReference>
<dbReference type="InterPro" id="IPR011006">
    <property type="entry name" value="CheY-like_superfamily"/>
</dbReference>
<feature type="transmembrane region" description="Helical" evidence="7">
    <location>
        <begin position="12"/>
        <end position="31"/>
    </location>
</feature>
<dbReference type="PROSITE" id="PS50110">
    <property type="entry name" value="RESPONSE_REGULATORY"/>
    <property type="match status" value="1"/>
</dbReference>
<dbReference type="SUPFAM" id="SSF47384">
    <property type="entry name" value="Homodimeric domain of signal transducing histidine kinase"/>
    <property type="match status" value="1"/>
</dbReference>
<dbReference type="SUPFAM" id="SSF52172">
    <property type="entry name" value="CheY-like"/>
    <property type="match status" value="1"/>
</dbReference>
<evidence type="ECO:0000256" key="1">
    <source>
        <dbReference type="ARBA" id="ARBA00000085"/>
    </source>
</evidence>
<sequence>MDLQPKHWVRLQLLAVAGAVLLAGVGVAAYFQNANVSARRDGVVRTNRLIADLNQFSNMLTDMETGQRGYFLTGDDDYLEPYAQARRQLPIIVKKIEVEVQADAPELMSAFLRLQASVADRGLEIERTFEAERTQGREAALQAIRSDVGRYLMDAVRADLGSLRDAVERKGAGIQEQIGRMVYRSNLLMASLILLAMLSALLSAVLTRRYTAAYLRARNEGRRADRASAESQEKSIFLANMSHEIRTPMNAIFGFAQLLGETATGERERAYAEAIAQSGQVLLGLINDILDISKIEAGKLPLVLQATSPVEILRTCETLFSRMASDKGLRLVIEADPDLPEAVLLDPLRMRQILINLIGNAIRYTDTGSVTVRAVASQPDGIEGSTVELRIEVIDSGVGIPPERIDSVFDPFTQLDSTRASGTGLGLSIVRHLVALMGGCIEVDSTPGIGSRFVVVLPELPVAEPATADGVDVLPADERVLDSLPPMSVLAVDDMALNRSLIEAWLAETHHQVRTAGSGPEGIERALSERPDVILMDIRMPGMDGVEALRQIRRLPELDATRVIALTASSLLGEEGRLRELFDGYLRKPVSRNSLGQELARLLDGAIDAGRRSGDAAEAAADIDDDDARAWSEHAATIHAALAGARGTLSTDELRQVLKSIAALPPTPAFRELSLLADEIRRAVDIFDIVTLESALSRCADMVQRLNQAARLIEA</sequence>
<dbReference type="Gene3D" id="3.40.50.2300">
    <property type="match status" value="1"/>
</dbReference>
<dbReference type="Gene3D" id="3.30.565.10">
    <property type="entry name" value="Histidine kinase-like ATPase, C-terminal domain"/>
    <property type="match status" value="1"/>
</dbReference>
<keyword evidence="7" id="KW-0812">Transmembrane</keyword>
<keyword evidence="10" id="KW-0547">Nucleotide-binding</keyword>
<dbReference type="SMART" id="SM00448">
    <property type="entry name" value="REC"/>
    <property type="match status" value="1"/>
</dbReference>
<dbReference type="InterPro" id="IPR004358">
    <property type="entry name" value="Sig_transdc_His_kin-like_C"/>
</dbReference>
<dbReference type="Pfam" id="PF05227">
    <property type="entry name" value="CHASE3"/>
    <property type="match status" value="1"/>
</dbReference>
<dbReference type="SMART" id="SM00387">
    <property type="entry name" value="HATPase_c"/>
    <property type="match status" value="1"/>
</dbReference>
<dbReference type="PRINTS" id="PR00344">
    <property type="entry name" value="BCTRLSENSOR"/>
</dbReference>
<comment type="caution">
    <text evidence="10">The sequence shown here is derived from an EMBL/GenBank/DDBJ whole genome shotgun (WGS) entry which is preliminary data.</text>
</comment>
<feature type="transmembrane region" description="Helical" evidence="7">
    <location>
        <begin position="187"/>
        <end position="206"/>
    </location>
</feature>
<evidence type="ECO:0000256" key="5">
    <source>
        <dbReference type="ARBA" id="ARBA00022777"/>
    </source>
</evidence>
<dbReference type="GO" id="GO:0005524">
    <property type="term" value="F:ATP binding"/>
    <property type="evidence" value="ECO:0007669"/>
    <property type="project" value="UniProtKB-KW"/>
</dbReference>
<dbReference type="SUPFAM" id="SSF55874">
    <property type="entry name" value="ATPase domain of HSP90 chaperone/DNA topoisomerase II/histidine kinase"/>
    <property type="match status" value="1"/>
</dbReference>
<feature type="domain" description="Histidine kinase" evidence="8">
    <location>
        <begin position="240"/>
        <end position="461"/>
    </location>
</feature>
<dbReference type="InterPro" id="IPR005467">
    <property type="entry name" value="His_kinase_dom"/>
</dbReference>
<dbReference type="InterPro" id="IPR003594">
    <property type="entry name" value="HATPase_dom"/>
</dbReference>
<evidence type="ECO:0000313" key="10">
    <source>
        <dbReference type="EMBL" id="MDT0497745.1"/>
    </source>
</evidence>
<dbReference type="InterPro" id="IPR003661">
    <property type="entry name" value="HisK_dim/P_dom"/>
</dbReference>
<evidence type="ECO:0000256" key="7">
    <source>
        <dbReference type="SAM" id="Phobius"/>
    </source>
</evidence>
<evidence type="ECO:0000313" key="11">
    <source>
        <dbReference type="Proteomes" id="UP001254608"/>
    </source>
</evidence>
<dbReference type="Pfam" id="PF00072">
    <property type="entry name" value="Response_reg"/>
    <property type="match status" value="1"/>
</dbReference>
<evidence type="ECO:0000256" key="6">
    <source>
        <dbReference type="PROSITE-ProRule" id="PRU00169"/>
    </source>
</evidence>
<evidence type="ECO:0000256" key="2">
    <source>
        <dbReference type="ARBA" id="ARBA00012438"/>
    </source>
</evidence>
<dbReference type="PANTHER" id="PTHR43047">
    <property type="entry name" value="TWO-COMPONENT HISTIDINE PROTEIN KINASE"/>
    <property type="match status" value="1"/>
</dbReference>
<dbReference type="CDD" id="cd19410">
    <property type="entry name" value="HK9-like_sensor"/>
    <property type="match status" value="1"/>
</dbReference>
<keyword evidence="7" id="KW-0472">Membrane</keyword>
<dbReference type="InterPro" id="IPR007891">
    <property type="entry name" value="CHASE3"/>
</dbReference>
<dbReference type="Proteomes" id="UP001254608">
    <property type="component" value="Unassembled WGS sequence"/>
</dbReference>
<dbReference type="SMART" id="SM00388">
    <property type="entry name" value="HisKA"/>
    <property type="match status" value="1"/>
</dbReference>
<keyword evidence="5" id="KW-0418">Kinase</keyword>
<dbReference type="EMBL" id="JAVRIC010000013">
    <property type="protein sequence ID" value="MDT0497745.1"/>
    <property type="molecule type" value="Genomic_DNA"/>
</dbReference>
<dbReference type="InterPro" id="IPR036890">
    <property type="entry name" value="HATPase_C_sf"/>
</dbReference>